<accession>A0A151P3E1</accession>
<evidence type="ECO:0000256" key="1">
    <source>
        <dbReference type="SAM" id="MobiDB-lite"/>
    </source>
</evidence>
<dbReference type="EMBL" id="AKHW03001146">
    <property type="protein sequence ID" value="KYO43587.1"/>
    <property type="molecule type" value="Genomic_DNA"/>
</dbReference>
<feature type="region of interest" description="Disordered" evidence="1">
    <location>
        <begin position="1"/>
        <end position="28"/>
    </location>
</feature>
<name>A0A151P3E1_ALLMI</name>
<reference evidence="2 3" key="1">
    <citation type="journal article" date="2012" name="Genome Biol.">
        <title>Sequencing three crocodilian genomes to illuminate the evolution of archosaurs and amniotes.</title>
        <authorList>
            <person name="St John J.A."/>
            <person name="Braun E.L."/>
            <person name="Isberg S.R."/>
            <person name="Miles L.G."/>
            <person name="Chong A.Y."/>
            <person name="Gongora J."/>
            <person name="Dalzell P."/>
            <person name="Moran C."/>
            <person name="Bed'hom B."/>
            <person name="Abzhanov A."/>
            <person name="Burgess S.C."/>
            <person name="Cooksey A.M."/>
            <person name="Castoe T.A."/>
            <person name="Crawford N.G."/>
            <person name="Densmore L.D."/>
            <person name="Drew J.C."/>
            <person name="Edwards S.V."/>
            <person name="Faircloth B.C."/>
            <person name="Fujita M.K."/>
            <person name="Greenwold M.J."/>
            <person name="Hoffmann F.G."/>
            <person name="Howard J.M."/>
            <person name="Iguchi T."/>
            <person name="Janes D.E."/>
            <person name="Khan S.Y."/>
            <person name="Kohno S."/>
            <person name="de Koning A.J."/>
            <person name="Lance S.L."/>
            <person name="McCarthy F.M."/>
            <person name="McCormack J.E."/>
            <person name="Merchant M.E."/>
            <person name="Peterson D.G."/>
            <person name="Pollock D.D."/>
            <person name="Pourmand N."/>
            <person name="Raney B.J."/>
            <person name="Roessler K.A."/>
            <person name="Sanford J.R."/>
            <person name="Sawyer R.H."/>
            <person name="Schmidt C.J."/>
            <person name="Triplett E.W."/>
            <person name="Tuberville T.D."/>
            <person name="Venegas-Anaya M."/>
            <person name="Howard J.T."/>
            <person name="Jarvis E.D."/>
            <person name="Guillette L.J.Jr."/>
            <person name="Glenn T.C."/>
            <person name="Green R.E."/>
            <person name="Ray D.A."/>
        </authorList>
    </citation>
    <scope>NUCLEOTIDE SEQUENCE [LARGE SCALE GENOMIC DNA]</scope>
    <source>
        <strain evidence="2">KSC_2009_1</strain>
    </source>
</reference>
<gene>
    <name evidence="2" type="ORF">Y1Q_0013611</name>
</gene>
<comment type="caution">
    <text evidence="2">The sequence shown here is derived from an EMBL/GenBank/DDBJ whole genome shotgun (WGS) entry which is preliminary data.</text>
</comment>
<sequence>MTGSPFGQSAEEQDLIPQREKKRISGELEGEDHEGGFVAVFFLVNCILIDFYTGKRESEKSICLLLPPSSLGKGREYLHHQLIQG</sequence>
<feature type="compositionally biased region" description="Basic and acidic residues" evidence="1">
    <location>
        <begin position="17"/>
        <end position="26"/>
    </location>
</feature>
<evidence type="ECO:0000313" key="3">
    <source>
        <dbReference type="Proteomes" id="UP000050525"/>
    </source>
</evidence>
<proteinExistence type="predicted"/>
<evidence type="ECO:0000313" key="2">
    <source>
        <dbReference type="EMBL" id="KYO43587.1"/>
    </source>
</evidence>
<dbReference type="AlphaFoldDB" id="A0A151P3E1"/>
<keyword evidence="3" id="KW-1185">Reference proteome</keyword>
<organism evidence="2 3">
    <name type="scientific">Alligator mississippiensis</name>
    <name type="common">American alligator</name>
    <dbReference type="NCBI Taxonomy" id="8496"/>
    <lineage>
        <taxon>Eukaryota</taxon>
        <taxon>Metazoa</taxon>
        <taxon>Chordata</taxon>
        <taxon>Craniata</taxon>
        <taxon>Vertebrata</taxon>
        <taxon>Euteleostomi</taxon>
        <taxon>Archelosauria</taxon>
        <taxon>Archosauria</taxon>
        <taxon>Crocodylia</taxon>
        <taxon>Alligatoridae</taxon>
        <taxon>Alligatorinae</taxon>
        <taxon>Alligator</taxon>
    </lineage>
</organism>
<protein>
    <submittedName>
        <fullName evidence="2">Uncharacterized protein</fullName>
    </submittedName>
</protein>
<dbReference type="Proteomes" id="UP000050525">
    <property type="component" value="Unassembled WGS sequence"/>
</dbReference>